<evidence type="ECO:0000313" key="2">
    <source>
        <dbReference type="Proteomes" id="UP001432180"/>
    </source>
</evidence>
<dbReference type="EMBL" id="CP121472">
    <property type="protein sequence ID" value="WPL15575.1"/>
    <property type="molecule type" value="Genomic_DNA"/>
</dbReference>
<accession>A0ABZ0S321</accession>
<name>A0ABZ0S321_9GAMM</name>
<proteinExistence type="predicted"/>
<protein>
    <recommendedName>
        <fullName evidence="3">DUF927 domain-containing protein</fullName>
    </recommendedName>
</protein>
<dbReference type="RefSeq" id="WP_328986141.1">
    <property type="nucleotide sequence ID" value="NZ_CP121472.1"/>
</dbReference>
<organism evidence="1 2">
    <name type="scientific">Thiorhodovibrio winogradskyi</name>
    <dbReference type="NCBI Taxonomy" id="77007"/>
    <lineage>
        <taxon>Bacteria</taxon>
        <taxon>Pseudomonadati</taxon>
        <taxon>Pseudomonadota</taxon>
        <taxon>Gammaproteobacteria</taxon>
        <taxon>Chromatiales</taxon>
        <taxon>Chromatiaceae</taxon>
        <taxon>Thiorhodovibrio</taxon>
    </lineage>
</organism>
<keyword evidence="2" id="KW-1185">Reference proteome</keyword>
<gene>
    <name evidence="1" type="ORF">Thiowin_00476</name>
</gene>
<dbReference type="PROSITE" id="PS00018">
    <property type="entry name" value="EF_HAND_1"/>
    <property type="match status" value="1"/>
</dbReference>
<evidence type="ECO:0008006" key="3">
    <source>
        <dbReference type="Google" id="ProtNLM"/>
    </source>
</evidence>
<dbReference type="Proteomes" id="UP001432180">
    <property type="component" value="Chromosome"/>
</dbReference>
<reference evidence="1 2" key="1">
    <citation type="journal article" date="2023" name="Microorganisms">
        <title>Thiorhodovibrio frisius and Trv. litoralis spp. nov., Two Novel Members from a Clade of Fastidious Purple Sulfur Bacteria That Exhibit Unique Red-Shifted Light-Harvesting Capabilities.</title>
        <authorList>
            <person name="Methner A."/>
            <person name="Kuzyk S.B."/>
            <person name="Petersen J."/>
            <person name="Bauer S."/>
            <person name="Brinkmann H."/>
            <person name="Sichau K."/>
            <person name="Wanner G."/>
            <person name="Wolf J."/>
            <person name="Neumann-Schaal M."/>
            <person name="Henke P."/>
            <person name="Tank M."/>
            <person name="Sproer C."/>
            <person name="Bunk B."/>
            <person name="Overmann J."/>
        </authorList>
    </citation>
    <scope>NUCLEOTIDE SEQUENCE [LARGE SCALE GENOMIC DNA]</scope>
    <source>
        <strain evidence="1 2">DSM 6702</strain>
    </source>
</reference>
<dbReference type="InterPro" id="IPR018247">
    <property type="entry name" value="EF_Hand_1_Ca_BS"/>
</dbReference>
<evidence type="ECO:0000313" key="1">
    <source>
        <dbReference type="EMBL" id="WPL15575.1"/>
    </source>
</evidence>
<sequence>MMQLSRSKGPASNTALEPWAVDFAELAATFQRTPRIGRKDGSYFVRGPFAEGYPSRADAHITEAALLILDGDKTVDPDSGEISEGAPHPMLVHEALKALDIPHLIYSSWSHGQPGKGNKFRALIPAAIPDGKTLSACIEWTLDRLHADGIWLADVKENHAWSQAWYFPRKANAEAETLVYVHDTEEVFDVGACIAWKAAQDPVTPQALEAAALASPPRGAGGGLFGQYNAKHGNPNAMLAVLVRKGYQSHGQRGTLNGEPVYRLLAPGSTSNAPGVALYKARDGRWLVASHHGEHDPLSQSPSNDAFDLFRLFEHDGDQAAALNAWRAILDPRPVIRITGGALPRNIKAAAKALAASLPPAVYQRGQTLCRVAHLQETGEIQGCTIPRGTAIIVTLQRPGLMVELGTAAKWERKNDVGEWYEVDPCAKVTAAMLEAVGQWGKIPSLLGISEAPILRTDGTLHAQAGYDPATRLYVEGRFPALQLPDRVTLDDAQRAAAVLLSPFLEFPFIESRLDHAVLLGYLFTLALRPQLQTAPLFCVSATTPGTGKGLLIEAANLLVRGRDAALMPAIQGTSAEEETRKRITALLLQGVSSINLDNWTRPIGGEAMNALLTTGEWSDRILGRSETVSLPARLALAATGNNLSVRGDMTRRSLLIQLDAGVERPELRTFKEPNLVGTVTQRCGELLTALFTILKGYQQAGRPRIGERLLGRFEPWSMAVAAPIRWLGYPDPTDSQARLREADPEADKLELLLSTWFDLNGGQWITAAELIQAAEPANDFSTVRTDKRDALREALLDIANDGRGRINRKALGWYLRHFEGRIAGGLRLVKKQRPGNTKVAHQYRVAEVADSSIAATGTDDG</sequence>